<comment type="caution">
    <text evidence="2">The sequence shown here is derived from an EMBL/GenBank/DDBJ whole genome shotgun (WGS) entry which is preliminary data.</text>
</comment>
<proteinExistence type="predicted"/>
<name>A0A6L9G1D7_9MICC</name>
<dbReference type="Pfam" id="PF01869">
    <property type="entry name" value="BcrAD_BadFG"/>
    <property type="match status" value="1"/>
</dbReference>
<dbReference type="PANTHER" id="PTHR43190:SF3">
    <property type="entry name" value="N-ACETYL-D-GLUCOSAMINE KINASE"/>
    <property type="match status" value="1"/>
</dbReference>
<reference evidence="2 3" key="1">
    <citation type="submission" date="2020-01" db="EMBL/GenBank/DDBJ databases">
        <title>Glutamicibacter soli M275.</title>
        <authorList>
            <person name="Meng X."/>
        </authorList>
    </citation>
    <scope>NUCLEOTIDE SEQUENCE [LARGE SCALE GENOMIC DNA]</scope>
    <source>
        <strain evidence="2 3">M275</strain>
    </source>
</reference>
<evidence type="ECO:0000313" key="2">
    <source>
        <dbReference type="EMBL" id="NAZ15019.1"/>
    </source>
</evidence>
<accession>A0A6L9G1D7</accession>
<feature type="domain" description="ATPase BadF/BadG/BcrA/BcrD type" evidence="1">
    <location>
        <begin position="8"/>
        <end position="272"/>
    </location>
</feature>
<dbReference type="Proteomes" id="UP000477543">
    <property type="component" value="Unassembled WGS sequence"/>
</dbReference>
<dbReference type="AlphaFoldDB" id="A0A6L9G1D7"/>
<organism evidence="2 3">
    <name type="scientific">Glutamicibacter soli</name>
    <dbReference type="NCBI Taxonomy" id="453836"/>
    <lineage>
        <taxon>Bacteria</taxon>
        <taxon>Bacillati</taxon>
        <taxon>Actinomycetota</taxon>
        <taxon>Actinomycetes</taxon>
        <taxon>Micrococcales</taxon>
        <taxon>Micrococcaceae</taxon>
        <taxon>Glutamicibacter</taxon>
    </lineage>
</organism>
<dbReference type="Gene3D" id="3.30.420.40">
    <property type="match status" value="2"/>
</dbReference>
<dbReference type="InterPro" id="IPR052519">
    <property type="entry name" value="Euk-type_GlcNAc_Kinase"/>
</dbReference>
<dbReference type="InterPro" id="IPR043129">
    <property type="entry name" value="ATPase_NBD"/>
</dbReference>
<dbReference type="SUPFAM" id="SSF53067">
    <property type="entry name" value="Actin-like ATPase domain"/>
    <property type="match status" value="1"/>
</dbReference>
<protein>
    <recommendedName>
        <fullName evidence="1">ATPase BadF/BadG/BcrA/BcrD type domain-containing protein</fullName>
    </recommendedName>
</protein>
<evidence type="ECO:0000313" key="3">
    <source>
        <dbReference type="Proteomes" id="UP000477543"/>
    </source>
</evidence>
<evidence type="ECO:0000259" key="1">
    <source>
        <dbReference type="Pfam" id="PF01869"/>
    </source>
</evidence>
<gene>
    <name evidence="2" type="ORF">GT020_02915</name>
</gene>
<dbReference type="RefSeq" id="WP_161447271.1">
    <property type="nucleotide sequence ID" value="NZ_WYDN01000002.1"/>
</dbReference>
<sequence>MFHTQLVIDGGQTETKLRIIRQGDVSEFRLPGVQTNLPVLPQLAAAIGYAANISEAGFDVVSIGTTGLTKAEHDAGELMAMLEPGMALNLHLAHDSVSSYLGALGDRPGAVVAAGTGVVTLAVSARTTARVDGWGYIMGDAGSAYWMGQQALSAVMRAHDGRGPQTSLSGAVRDRWPDLEEAYIQLQAAPNKISVVASFGKEVSRCAATDPVAARICDLAGRELAHSAATALRRTGQAGTSQPAVACLGGVFSGAQVRAAFTAELALQIPGARLVKPAGNGLDGICLMGGLPENHPLRAMISSV</sequence>
<dbReference type="PANTHER" id="PTHR43190">
    <property type="entry name" value="N-ACETYL-D-GLUCOSAMINE KINASE"/>
    <property type="match status" value="1"/>
</dbReference>
<dbReference type="EMBL" id="WYDN01000002">
    <property type="protein sequence ID" value="NAZ15019.1"/>
    <property type="molecule type" value="Genomic_DNA"/>
</dbReference>
<dbReference type="InterPro" id="IPR002731">
    <property type="entry name" value="ATPase_BadF"/>
</dbReference>